<feature type="domain" description="ABC transporter" evidence="10">
    <location>
        <begin position="17"/>
        <end position="251"/>
    </location>
</feature>
<evidence type="ECO:0000256" key="8">
    <source>
        <dbReference type="ARBA" id="ARBA00022989"/>
    </source>
</evidence>
<dbReference type="Gene3D" id="3.40.50.300">
    <property type="entry name" value="P-loop containing nucleotide triphosphate hydrolases"/>
    <property type="match status" value="1"/>
</dbReference>
<dbReference type="PaxDb" id="55529-EKX52677"/>
<evidence type="ECO:0000256" key="1">
    <source>
        <dbReference type="ARBA" id="ARBA00004141"/>
    </source>
</evidence>
<dbReference type="GO" id="GO:0016020">
    <property type="term" value="C:membrane"/>
    <property type="evidence" value="ECO:0007669"/>
    <property type="project" value="UniProtKB-SubCell"/>
</dbReference>
<reference evidence="13" key="2">
    <citation type="submission" date="2012-11" db="EMBL/GenBank/DDBJ databases">
        <authorList>
            <person name="Kuo A."/>
            <person name="Curtis B.A."/>
            <person name="Tanifuji G."/>
            <person name="Burki F."/>
            <person name="Gruber A."/>
            <person name="Irimia M."/>
            <person name="Maruyama S."/>
            <person name="Arias M.C."/>
            <person name="Ball S.G."/>
            <person name="Gile G.H."/>
            <person name="Hirakawa Y."/>
            <person name="Hopkins J.F."/>
            <person name="Rensing S.A."/>
            <person name="Schmutz J."/>
            <person name="Symeonidi A."/>
            <person name="Elias M."/>
            <person name="Eveleigh R.J."/>
            <person name="Herman E.K."/>
            <person name="Klute M.J."/>
            <person name="Nakayama T."/>
            <person name="Obornik M."/>
            <person name="Reyes-Prieto A."/>
            <person name="Armbrust E.V."/>
            <person name="Aves S.J."/>
            <person name="Beiko R.G."/>
            <person name="Coutinho P."/>
            <person name="Dacks J.B."/>
            <person name="Durnford D.G."/>
            <person name="Fast N.M."/>
            <person name="Green B.R."/>
            <person name="Grisdale C."/>
            <person name="Hempe F."/>
            <person name="Henrissat B."/>
            <person name="Hoppner M.P."/>
            <person name="Ishida K.-I."/>
            <person name="Kim E."/>
            <person name="Koreny L."/>
            <person name="Kroth P.G."/>
            <person name="Liu Y."/>
            <person name="Malik S.-B."/>
            <person name="Maier U.G."/>
            <person name="McRose D."/>
            <person name="Mock T."/>
            <person name="Neilson J.A."/>
            <person name="Onodera N.T."/>
            <person name="Poole A.M."/>
            <person name="Pritham E.J."/>
            <person name="Richards T.A."/>
            <person name="Rocap G."/>
            <person name="Roy S.W."/>
            <person name="Sarai C."/>
            <person name="Schaack S."/>
            <person name="Shirato S."/>
            <person name="Slamovits C.H."/>
            <person name="Spencer D.F."/>
            <person name="Suzuki S."/>
            <person name="Worden A.Z."/>
            <person name="Zauner S."/>
            <person name="Barry K."/>
            <person name="Bell C."/>
            <person name="Bharti A.K."/>
            <person name="Crow J.A."/>
            <person name="Grimwood J."/>
            <person name="Kramer R."/>
            <person name="Lindquist E."/>
            <person name="Lucas S."/>
            <person name="Salamov A."/>
            <person name="McFadden G.I."/>
            <person name="Lane C.E."/>
            <person name="Keeling P.J."/>
            <person name="Gray M.W."/>
            <person name="Grigoriev I.V."/>
            <person name="Archibald J.M."/>
        </authorList>
    </citation>
    <scope>NUCLEOTIDE SEQUENCE</scope>
    <source>
        <strain evidence="13">CCMP2712</strain>
    </source>
</reference>
<keyword evidence="8" id="KW-1133">Transmembrane helix</keyword>
<dbReference type="KEGG" id="gtt:GUITHDRAFT_65110"/>
<dbReference type="GeneID" id="17309266"/>
<dbReference type="PANTHER" id="PTHR19229">
    <property type="entry name" value="ATP-BINDING CASSETTE TRANSPORTER SUBFAMILY A ABCA"/>
    <property type="match status" value="1"/>
</dbReference>
<dbReference type="FunFam" id="3.40.50.300:FF:000335">
    <property type="entry name" value="ATP binding cassette subfamily A member 5"/>
    <property type="match status" value="1"/>
</dbReference>
<sequence length="316" mass="34798">MPPIVSSTRDFISTSPIIADELKKTYSGHGAPDVRACRGVSFKVNSGIVYGLLGPNGAGKSTMISMMVGIEKADEGDAWINSSSVTFDLAAARRDIGLCPQFDALIDNLTGREHLIMFAMIRGVPPRLMSTVVEGAIKDMKLEQKAGALTKTYSGGNKRKLSVAISHVANPKCVFMDEPSTGMDPETRRHMWNYISSIAKKRAVVLTTHSMEEADALCSQIGIMIQGHLRAQGTSQELKSRFGSGYQVYVRFRNDEVARDLEDVQKRLGTLSEGLVTDQSSPKIFRFAIPRTDLRLGDLFRMLLTIKDDFGVEDFR</sequence>
<dbReference type="EnsemblProtists" id="EKX52677">
    <property type="protein sequence ID" value="EKX52677"/>
    <property type="gene ID" value="GUITHDRAFT_65110"/>
</dbReference>
<keyword evidence="9" id="KW-0472">Membrane</keyword>
<comment type="subcellular location">
    <subcellularLocation>
        <location evidence="1">Membrane</location>
        <topology evidence="1">Multi-pass membrane protein</topology>
    </subcellularLocation>
    <subcellularLocation>
        <location evidence="2">Plastid</location>
        <location evidence="2">Chloroplast</location>
    </subcellularLocation>
</comment>
<dbReference type="HOGENOM" id="CLU_000604_1_2_1"/>
<dbReference type="Proteomes" id="UP000011087">
    <property type="component" value="Unassembled WGS sequence"/>
</dbReference>
<evidence type="ECO:0000313" key="11">
    <source>
        <dbReference type="EMBL" id="EKX52677.1"/>
    </source>
</evidence>
<keyword evidence="6" id="KW-0547">Nucleotide-binding</keyword>
<evidence type="ECO:0000256" key="9">
    <source>
        <dbReference type="ARBA" id="ARBA00023136"/>
    </source>
</evidence>
<dbReference type="SUPFAM" id="SSF52540">
    <property type="entry name" value="P-loop containing nucleoside triphosphate hydrolases"/>
    <property type="match status" value="1"/>
</dbReference>
<dbReference type="GO" id="GO:0009507">
    <property type="term" value="C:chloroplast"/>
    <property type="evidence" value="ECO:0007669"/>
    <property type="project" value="UniProtKB-SubCell"/>
</dbReference>
<dbReference type="SMART" id="SM00382">
    <property type="entry name" value="AAA"/>
    <property type="match status" value="1"/>
</dbReference>
<dbReference type="InterPro" id="IPR026082">
    <property type="entry name" value="ABCA"/>
</dbReference>
<comment type="similarity">
    <text evidence="3">Belongs to the ABC transporter superfamily. ABCA family.</text>
</comment>
<evidence type="ECO:0000313" key="12">
    <source>
        <dbReference type="EnsemblProtists" id="EKX52677"/>
    </source>
</evidence>
<evidence type="ECO:0000256" key="4">
    <source>
        <dbReference type="ARBA" id="ARBA00022448"/>
    </source>
</evidence>
<dbReference type="GO" id="GO:0005524">
    <property type="term" value="F:ATP binding"/>
    <property type="evidence" value="ECO:0007669"/>
    <property type="project" value="UniProtKB-KW"/>
</dbReference>
<evidence type="ECO:0000313" key="13">
    <source>
        <dbReference type="Proteomes" id="UP000011087"/>
    </source>
</evidence>
<dbReference type="InterPro" id="IPR003593">
    <property type="entry name" value="AAA+_ATPase"/>
</dbReference>
<accession>L1JWD1</accession>
<keyword evidence="7" id="KW-0067">ATP-binding</keyword>
<dbReference type="OMA" id="CGRIAML"/>
<evidence type="ECO:0000256" key="7">
    <source>
        <dbReference type="ARBA" id="ARBA00022840"/>
    </source>
</evidence>
<dbReference type="GO" id="GO:0005319">
    <property type="term" value="F:lipid transporter activity"/>
    <property type="evidence" value="ECO:0007669"/>
    <property type="project" value="TreeGrafter"/>
</dbReference>
<protein>
    <recommendedName>
        <fullName evidence="10">ABC transporter domain-containing protein</fullName>
    </recommendedName>
</protein>
<dbReference type="Pfam" id="PF00005">
    <property type="entry name" value="ABC_tran"/>
    <property type="match status" value="1"/>
</dbReference>
<dbReference type="InterPro" id="IPR027417">
    <property type="entry name" value="P-loop_NTPase"/>
</dbReference>
<organism evidence="11">
    <name type="scientific">Guillardia theta (strain CCMP2712)</name>
    <name type="common">Cryptophyte</name>
    <dbReference type="NCBI Taxonomy" id="905079"/>
    <lineage>
        <taxon>Eukaryota</taxon>
        <taxon>Cryptophyceae</taxon>
        <taxon>Pyrenomonadales</taxon>
        <taxon>Geminigeraceae</taxon>
        <taxon>Guillardia</taxon>
    </lineage>
</organism>
<keyword evidence="4" id="KW-0813">Transport</keyword>
<dbReference type="AlphaFoldDB" id="L1JWD1"/>
<keyword evidence="13" id="KW-1185">Reference proteome</keyword>
<evidence type="ECO:0000256" key="6">
    <source>
        <dbReference type="ARBA" id="ARBA00022741"/>
    </source>
</evidence>
<evidence type="ECO:0000256" key="5">
    <source>
        <dbReference type="ARBA" id="ARBA00022692"/>
    </source>
</evidence>
<reference evidence="11 13" key="1">
    <citation type="journal article" date="2012" name="Nature">
        <title>Algal genomes reveal evolutionary mosaicism and the fate of nucleomorphs.</title>
        <authorList>
            <consortium name="DOE Joint Genome Institute"/>
            <person name="Curtis B.A."/>
            <person name="Tanifuji G."/>
            <person name="Burki F."/>
            <person name="Gruber A."/>
            <person name="Irimia M."/>
            <person name="Maruyama S."/>
            <person name="Arias M.C."/>
            <person name="Ball S.G."/>
            <person name="Gile G.H."/>
            <person name="Hirakawa Y."/>
            <person name="Hopkins J.F."/>
            <person name="Kuo A."/>
            <person name="Rensing S.A."/>
            <person name="Schmutz J."/>
            <person name="Symeonidi A."/>
            <person name="Elias M."/>
            <person name="Eveleigh R.J."/>
            <person name="Herman E.K."/>
            <person name="Klute M.J."/>
            <person name="Nakayama T."/>
            <person name="Obornik M."/>
            <person name="Reyes-Prieto A."/>
            <person name="Armbrust E.V."/>
            <person name="Aves S.J."/>
            <person name="Beiko R.G."/>
            <person name="Coutinho P."/>
            <person name="Dacks J.B."/>
            <person name="Durnford D.G."/>
            <person name="Fast N.M."/>
            <person name="Green B.R."/>
            <person name="Grisdale C.J."/>
            <person name="Hempel F."/>
            <person name="Henrissat B."/>
            <person name="Hoppner M.P."/>
            <person name="Ishida K."/>
            <person name="Kim E."/>
            <person name="Koreny L."/>
            <person name="Kroth P.G."/>
            <person name="Liu Y."/>
            <person name="Malik S.B."/>
            <person name="Maier U.G."/>
            <person name="McRose D."/>
            <person name="Mock T."/>
            <person name="Neilson J.A."/>
            <person name="Onodera N.T."/>
            <person name="Poole A.M."/>
            <person name="Pritham E.J."/>
            <person name="Richards T.A."/>
            <person name="Rocap G."/>
            <person name="Roy S.W."/>
            <person name="Sarai C."/>
            <person name="Schaack S."/>
            <person name="Shirato S."/>
            <person name="Slamovits C.H."/>
            <person name="Spencer D.F."/>
            <person name="Suzuki S."/>
            <person name="Worden A.Z."/>
            <person name="Zauner S."/>
            <person name="Barry K."/>
            <person name="Bell C."/>
            <person name="Bharti A.K."/>
            <person name="Crow J.A."/>
            <person name="Grimwood J."/>
            <person name="Kramer R."/>
            <person name="Lindquist E."/>
            <person name="Lucas S."/>
            <person name="Salamov A."/>
            <person name="McFadden G.I."/>
            <person name="Lane C.E."/>
            <person name="Keeling P.J."/>
            <person name="Gray M.W."/>
            <person name="Grigoriev I.V."/>
            <person name="Archibald J.M."/>
        </authorList>
    </citation>
    <scope>NUCLEOTIDE SEQUENCE</scope>
    <source>
        <strain evidence="11 13">CCMP2712</strain>
    </source>
</reference>
<evidence type="ECO:0000256" key="2">
    <source>
        <dbReference type="ARBA" id="ARBA00004229"/>
    </source>
</evidence>
<dbReference type="GO" id="GO:0016887">
    <property type="term" value="F:ATP hydrolysis activity"/>
    <property type="evidence" value="ECO:0007669"/>
    <property type="project" value="InterPro"/>
</dbReference>
<reference evidence="12" key="3">
    <citation type="submission" date="2016-03" db="UniProtKB">
        <authorList>
            <consortium name="EnsemblProtists"/>
        </authorList>
    </citation>
    <scope>IDENTIFICATION</scope>
</reference>
<dbReference type="GO" id="GO:0140359">
    <property type="term" value="F:ABC-type transporter activity"/>
    <property type="evidence" value="ECO:0007669"/>
    <property type="project" value="InterPro"/>
</dbReference>
<proteinExistence type="inferred from homology"/>
<evidence type="ECO:0000259" key="10">
    <source>
        <dbReference type="PROSITE" id="PS50893"/>
    </source>
</evidence>
<dbReference type="PROSITE" id="PS50893">
    <property type="entry name" value="ABC_TRANSPORTER_2"/>
    <property type="match status" value="1"/>
</dbReference>
<dbReference type="eggNOG" id="KOG0059">
    <property type="taxonomic scope" value="Eukaryota"/>
</dbReference>
<evidence type="ECO:0000256" key="3">
    <source>
        <dbReference type="ARBA" id="ARBA00008869"/>
    </source>
</evidence>
<dbReference type="RefSeq" id="XP_005839657.1">
    <property type="nucleotide sequence ID" value="XM_005839600.1"/>
</dbReference>
<dbReference type="CDD" id="cd03263">
    <property type="entry name" value="ABC_subfamily_A"/>
    <property type="match status" value="1"/>
</dbReference>
<dbReference type="InterPro" id="IPR003439">
    <property type="entry name" value="ABC_transporter-like_ATP-bd"/>
</dbReference>
<dbReference type="EMBL" id="JH992972">
    <property type="protein sequence ID" value="EKX52677.1"/>
    <property type="molecule type" value="Genomic_DNA"/>
</dbReference>
<keyword evidence="5" id="KW-0812">Transmembrane</keyword>
<dbReference type="STRING" id="905079.L1JWD1"/>
<dbReference type="OrthoDB" id="10255969at2759"/>
<gene>
    <name evidence="11" type="ORF">GUITHDRAFT_65110</name>
</gene>
<name>L1JWD1_GUITC</name>